<accession>A0A409VE29</accession>
<evidence type="ECO:0000313" key="4">
    <source>
        <dbReference type="Proteomes" id="UP000284706"/>
    </source>
</evidence>
<comment type="caution">
    <text evidence="3">The sequence shown here is derived from an EMBL/GenBank/DDBJ whole genome shotgun (WGS) entry which is preliminary data.</text>
</comment>
<protein>
    <recommendedName>
        <fullName evidence="2">FAM50A/XAP5 C-terminal domain-containing protein</fullName>
    </recommendedName>
</protein>
<sequence>MAANNKAEGRREDALVKERMKLREEYERQKQSLINETEKARPSTNRFVGQNDSVEDSLKNSTVGLVRLEEFQQKRKEIEEARAREAAQSNELKYVLFLLSLSIDDAKKSKKRKKAAKATLSFAMDDEEEPGSGTDLNGESSANGEDGTPAPKRSRLKKNPNVDTSFLPDRERDEAERKERERLRIEWLAKQEAIKNEDIEIVYSYWDGSGHRKSVMCKKGDDIATFLEKCRAQFPELRGVSVDNLMYVKEDLIIPHHYTFYDFIVNKARGKSGPLFNFDVHDDVRLLADATKEKDESHAGKVVERSYYQRNKHIFPASRWEVFDPEKNYGKYSIH</sequence>
<dbReference type="PANTHER" id="PTHR12722:SF0">
    <property type="entry name" value="PROTEIN FAM50A"/>
    <property type="match status" value="1"/>
</dbReference>
<name>A0A409VE29_9AGAR</name>
<proteinExistence type="predicted"/>
<dbReference type="AlphaFoldDB" id="A0A409VE29"/>
<dbReference type="PANTHER" id="PTHR12722">
    <property type="entry name" value="XAP-5 PROTEIN-RELATED"/>
    <property type="match status" value="1"/>
</dbReference>
<feature type="compositionally biased region" description="Polar residues" evidence="1">
    <location>
        <begin position="134"/>
        <end position="143"/>
    </location>
</feature>
<feature type="compositionally biased region" description="Polar residues" evidence="1">
    <location>
        <begin position="42"/>
        <end position="52"/>
    </location>
</feature>
<dbReference type="FunCoup" id="A0A409VE29">
    <property type="interactions" value="315"/>
</dbReference>
<feature type="region of interest" description="Disordered" evidence="1">
    <location>
        <begin position="29"/>
        <end position="53"/>
    </location>
</feature>
<organism evidence="3 4">
    <name type="scientific">Gymnopilus dilepis</name>
    <dbReference type="NCBI Taxonomy" id="231916"/>
    <lineage>
        <taxon>Eukaryota</taxon>
        <taxon>Fungi</taxon>
        <taxon>Dikarya</taxon>
        <taxon>Basidiomycota</taxon>
        <taxon>Agaricomycotina</taxon>
        <taxon>Agaricomycetes</taxon>
        <taxon>Agaricomycetidae</taxon>
        <taxon>Agaricales</taxon>
        <taxon>Agaricineae</taxon>
        <taxon>Hymenogastraceae</taxon>
        <taxon>Gymnopilus</taxon>
    </lineage>
</organism>
<keyword evidence="4" id="KW-1185">Reference proteome</keyword>
<dbReference type="Proteomes" id="UP000284706">
    <property type="component" value="Unassembled WGS sequence"/>
</dbReference>
<evidence type="ECO:0000256" key="1">
    <source>
        <dbReference type="SAM" id="MobiDB-lite"/>
    </source>
</evidence>
<evidence type="ECO:0000313" key="3">
    <source>
        <dbReference type="EMBL" id="PPQ64675.1"/>
    </source>
</evidence>
<dbReference type="InParanoid" id="A0A409VE29"/>
<dbReference type="InterPro" id="IPR007005">
    <property type="entry name" value="XAP5"/>
</dbReference>
<feature type="compositionally biased region" description="Basic and acidic residues" evidence="1">
    <location>
        <begin position="29"/>
        <end position="41"/>
    </location>
</feature>
<feature type="domain" description="FAM50A/XAP5 C-terminal" evidence="2">
    <location>
        <begin position="197"/>
        <end position="332"/>
    </location>
</feature>
<dbReference type="STRING" id="231916.A0A409VE29"/>
<dbReference type="GO" id="GO:0005634">
    <property type="term" value="C:nucleus"/>
    <property type="evidence" value="ECO:0007669"/>
    <property type="project" value="InterPro"/>
</dbReference>
<reference evidence="3 4" key="1">
    <citation type="journal article" date="2018" name="Evol. Lett.">
        <title>Horizontal gene cluster transfer increased hallucinogenic mushroom diversity.</title>
        <authorList>
            <person name="Reynolds H.T."/>
            <person name="Vijayakumar V."/>
            <person name="Gluck-Thaler E."/>
            <person name="Korotkin H.B."/>
            <person name="Matheny P.B."/>
            <person name="Slot J.C."/>
        </authorList>
    </citation>
    <scope>NUCLEOTIDE SEQUENCE [LARGE SCALE GENOMIC DNA]</scope>
    <source>
        <strain evidence="3 4">SRW20</strain>
    </source>
</reference>
<feature type="region of interest" description="Disordered" evidence="1">
    <location>
        <begin position="121"/>
        <end position="175"/>
    </location>
</feature>
<dbReference type="InterPro" id="IPR048337">
    <property type="entry name" value="FAM50A/XAP5_C"/>
</dbReference>
<evidence type="ECO:0000259" key="2">
    <source>
        <dbReference type="Pfam" id="PF04921"/>
    </source>
</evidence>
<dbReference type="Pfam" id="PF04921">
    <property type="entry name" value="XAP5"/>
    <property type="match status" value="1"/>
</dbReference>
<dbReference type="EMBL" id="NHYE01005664">
    <property type="protein sequence ID" value="PPQ64675.1"/>
    <property type="molecule type" value="Genomic_DNA"/>
</dbReference>
<dbReference type="GO" id="GO:0006325">
    <property type="term" value="P:chromatin organization"/>
    <property type="evidence" value="ECO:0007669"/>
    <property type="project" value="TreeGrafter"/>
</dbReference>
<dbReference type="OrthoDB" id="1562195at2759"/>
<gene>
    <name evidence="3" type="ORF">CVT26_002765</name>
</gene>